<dbReference type="Gene3D" id="2.70.150.10">
    <property type="entry name" value="Calcium-transporting ATPase, cytoplasmic transduction domain A"/>
    <property type="match status" value="2"/>
</dbReference>
<feature type="compositionally biased region" description="Polar residues" evidence="8">
    <location>
        <begin position="13"/>
        <end position="29"/>
    </location>
</feature>
<organism evidence="12 13">
    <name type="scientific">Linderina pennispora</name>
    <dbReference type="NCBI Taxonomy" id="61395"/>
    <lineage>
        <taxon>Eukaryota</taxon>
        <taxon>Fungi</taxon>
        <taxon>Fungi incertae sedis</taxon>
        <taxon>Zoopagomycota</taxon>
        <taxon>Kickxellomycotina</taxon>
        <taxon>Kickxellomycetes</taxon>
        <taxon>Kickxellales</taxon>
        <taxon>Kickxellaceae</taxon>
        <taxon>Linderina</taxon>
    </lineage>
</organism>
<comment type="subcellular location">
    <subcellularLocation>
        <location evidence="1">Endomembrane system</location>
        <topology evidence="1">Multi-pass membrane protein</topology>
    </subcellularLocation>
</comment>
<dbReference type="GeneID" id="63799995"/>
<evidence type="ECO:0000313" key="13">
    <source>
        <dbReference type="Proteomes" id="UP000193922"/>
    </source>
</evidence>
<reference evidence="12 13" key="1">
    <citation type="submission" date="2016-07" db="EMBL/GenBank/DDBJ databases">
        <title>Pervasive Adenine N6-methylation of Active Genes in Fungi.</title>
        <authorList>
            <consortium name="DOE Joint Genome Institute"/>
            <person name="Mondo S.J."/>
            <person name="Dannebaum R.O."/>
            <person name="Kuo R.C."/>
            <person name="Labutti K."/>
            <person name="Haridas S."/>
            <person name="Kuo A."/>
            <person name="Salamov A."/>
            <person name="Ahrendt S.R."/>
            <person name="Lipzen A."/>
            <person name="Sullivan W."/>
            <person name="Andreopoulos W.B."/>
            <person name="Clum A."/>
            <person name="Lindquist E."/>
            <person name="Daum C."/>
            <person name="Ramamoorthy G.K."/>
            <person name="Gryganskyi A."/>
            <person name="Culley D."/>
            <person name="Magnuson J.K."/>
            <person name="James T.Y."/>
            <person name="O'Malley M.A."/>
            <person name="Stajich J.E."/>
            <person name="Spatafora J.W."/>
            <person name="Visel A."/>
            <person name="Grigoriev I.V."/>
        </authorList>
    </citation>
    <scope>NUCLEOTIDE SEQUENCE [LARGE SCALE GENOMIC DNA]</scope>
    <source>
        <strain evidence="12 13">ATCC 12442</strain>
    </source>
</reference>
<evidence type="ECO:0000313" key="12">
    <source>
        <dbReference type="EMBL" id="ORX70450.1"/>
    </source>
</evidence>
<feature type="region of interest" description="Disordered" evidence="8">
    <location>
        <begin position="596"/>
        <end position="642"/>
    </location>
</feature>
<evidence type="ECO:0000256" key="8">
    <source>
        <dbReference type="SAM" id="MobiDB-lite"/>
    </source>
</evidence>
<keyword evidence="7 9" id="KW-0472">Membrane</keyword>
<dbReference type="SUPFAM" id="SSF81665">
    <property type="entry name" value="Calcium ATPase, transmembrane domain M"/>
    <property type="match status" value="1"/>
</dbReference>
<dbReference type="InterPro" id="IPR023299">
    <property type="entry name" value="ATPase_P-typ_cyto_dom_N"/>
</dbReference>
<evidence type="ECO:0000256" key="4">
    <source>
        <dbReference type="ARBA" id="ARBA00022840"/>
    </source>
</evidence>
<dbReference type="RefSeq" id="XP_040744029.1">
    <property type="nucleotide sequence ID" value="XM_040883347.1"/>
</dbReference>
<feature type="transmembrane region" description="Helical" evidence="9">
    <location>
        <begin position="432"/>
        <end position="454"/>
    </location>
</feature>
<feature type="transmembrane region" description="Helical" evidence="9">
    <location>
        <begin position="474"/>
        <end position="502"/>
    </location>
</feature>
<dbReference type="InterPro" id="IPR023214">
    <property type="entry name" value="HAD_sf"/>
</dbReference>
<dbReference type="Proteomes" id="UP000193922">
    <property type="component" value="Unassembled WGS sequence"/>
</dbReference>
<dbReference type="PRINTS" id="PR00119">
    <property type="entry name" value="CATATPASE"/>
</dbReference>
<dbReference type="Pfam" id="PF00122">
    <property type="entry name" value="E1-E2_ATPase"/>
    <property type="match status" value="1"/>
</dbReference>
<evidence type="ECO:0000256" key="7">
    <source>
        <dbReference type="ARBA" id="ARBA00023136"/>
    </source>
</evidence>
<feature type="compositionally biased region" description="Polar residues" evidence="8">
    <location>
        <begin position="733"/>
        <end position="744"/>
    </location>
</feature>
<dbReference type="InterPro" id="IPR018303">
    <property type="entry name" value="ATPase_P-typ_P_site"/>
</dbReference>
<dbReference type="EMBL" id="MCFD01000005">
    <property type="protein sequence ID" value="ORX70450.1"/>
    <property type="molecule type" value="Genomic_DNA"/>
</dbReference>
<dbReference type="Gene3D" id="3.40.50.1000">
    <property type="entry name" value="HAD superfamily/HAD-like"/>
    <property type="match status" value="1"/>
</dbReference>
<dbReference type="GO" id="GO:0005388">
    <property type="term" value="F:P-type calcium transporter activity"/>
    <property type="evidence" value="ECO:0007669"/>
    <property type="project" value="TreeGrafter"/>
</dbReference>
<dbReference type="GO" id="GO:0012505">
    <property type="term" value="C:endomembrane system"/>
    <property type="evidence" value="ECO:0007669"/>
    <property type="project" value="UniProtKB-SubCell"/>
</dbReference>
<dbReference type="Gene3D" id="3.40.1110.10">
    <property type="entry name" value="Calcium-transporting ATPase, cytoplasmic domain N"/>
    <property type="match status" value="1"/>
</dbReference>
<feature type="region of interest" description="Disordered" evidence="8">
    <location>
        <begin position="558"/>
        <end position="581"/>
    </location>
</feature>
<dbReference type="GO" id="GO:0005524">
    <property type="term" value="F:ATP binding"/>
    <property type="evidence" value="ECO:0007669"/>
    <property type="project" value="UniProtKB-KW"/>
</dbReference>
<feature type="transmembrane region" description="Helical" evidence="9">
    <location>
        <begin position="193"/>
        <end position="212"/>
    </location>
</feature>
<keyword evidence="2 9" id="KW-0812">Transmembrane</keyword>
<dbReference type="SUPFAM" id="SSF81653">
    <property type="entry name" value="Calcium ATPase, transduction domain A"/>
    <property type="match status" value="1"/>
</dbReference>
<dbReference type="GO" id="GO:0006874">
    <property type="term" value="P:intracellular calcium ion homeostasis"/>
    <property type="evidence" value="ECO:0007669"/>
    <property type="project" value="TreeGrafter"/>
</dbReference>
<keyword evidence="3" id="KW-0547">Nucleotide-binding</keyword>
<evidence type="ECO:0000256" key="6">
    <source>
        <dbReference type="ARBA" id="ARBA00022989"/>
    </source>
</evidence>
<feature type="compositionally biased region" description="Basic and acidic residues" evidence="8">
    <location>
        <begin position="296"/>
        <end position="313"/>
    </location>
</feature>
<feature type="compositionally biased region" description="Polar residues" evidence="8">
    <location>
        <begin position="632"/>
        <end position="642"/>
    </location>
</feature>
<keyword evidence="4" id="KW-0067">ATP-binding</keyword>
<dbReference type="OrthoDB" id="3352408at2759"/>
<evidence type="ECO:0000256" key="2">
    <source>
        <dbReference type="ARBA" id="ARBA00022692"/>
    </source>
</evidence>
<dbReference type="GO" id="GO:0005886">
    <property type="term" value="C:plasma membrane"/>
    <property type="evidence" value="ECO:0007669"/>
    <property type="project" value="TreeGrafter"/>
</dbReference>
<dbReference type="STRING" id="61395.A0A1Y1WA75"/>
<evidence type="ECO:0000259" key="11">
    <source>
        <dbReference type="Pfam" id="PF00690"/>
    </source>
</evidence>
<evidence type="ECO:0000259" key="10">
    <source>
        <dbReference type="Pfam" id="PF00122"/>
    </source>
</evidence>
<dbReference type="GO" id="GO:0016887">
    <property type="term" value="F:ATP hydrolysis activity"/>
    <property type="evidence" value="ECO:0007669"/>
    <property type="project" value="InterPro"/>
</dbReference>
<dbReference type="InterPro" id="IPR004014">
    <property type="entry name" value="ATPase_P-typ_cation-transptr_N"/>
</dbReference>
<name>A0A1Y1WA75_9FUNG</name>
<dbReference type="InterPro" id="IPR023298">
    <property type="entry name" value="ATPase_P-typ_TM_dom_sf"/>
</dbReference>
<comment type="caution">
    <text evidence="12">The sequence shown here is derived from an EMBL/GenBank/DDBJ whole genome shotgun (WGS) entry which is preliminary data.</text>
</comment>
<dbReference type="InterPro" id="IPR059000">
    <property type="entry name" value="ATPase_P-type_domA"/>
</dbReference>
<dbReference type="AlphaFoldDB" id="A0A1Y1WA75"/>
<dbReference type="PANTHER" id="PTHR24093:SF369">
    <property type="entry name" value="CALCIUM-TRANSPORTING ATPASE"/>
    <property type="match status" value="1"/>
</dbReference>
<keyword evidence="6 9" id="KW-1133">Transmembrane helix</keyword>
<feature type="compositionally biased region" description="Acidic residues" evidence="8">
    <location>
        <begin position="342"/>
        <end position="351"/>
    </location>
</feature>
<keyword evidence="13" id="KW-1185">Reference proteome</keyword>
<dbReference type="InterPro" id="IPR001757">
    <property type="entry name" value="P_typ_ATPase"/>
</dbReference>
<gene>
    <name evidence="12" type="ORF">DL89DRAFT_134364</name>
</gene>
<dbReference type="Pfam" id="PF00690">
    <property type="entry name" value="Cation_ATPase_N"/>
    <property type="match status" value="1"/>
</dbReference>
<evidence type="ECO:0000256" key="3">
    <source>
        <dbReference type="ARBA" id="ARBA00022741"/>
    </source>
</evidence>
<dbReference type="InterPro" id="IPR008250">
    <property type="entry name" value="ATPase_P-typ_transduc_dom_A_sf"/>
</dbReference>
<proteinExistence type="predicted"/>
<feature type="region of interest" description="Disordered" evidence="8">
    <location>
        <begin position="296"/>
        <end position="378"/>
    </location>
</feature>
<sequence>MSANGKPAVTESVAATPSQSSDKISTSDGHSVDVDGSLSPDRLAELVADKDLEGFRKLGGTAALLQQLNVDSETGIVPLRPGESLSALEKTPTRAAEIANELAREQDDESLTWLGEFESDMKLYYERVAKFGVNILPPVKSRSFLGLVWDALHDKMLILLVVAAIVSLGIGIYQDVRPNPDPEDSEDVHWVEGFAIIVAISVVTLVASINDFQKEKQFRRLNAKKNDRRVRVTRGAQERLVSTNCIMVGDILHIEPGDILCADGVVVSASNLKCDESSVTGESDALRKRCLEEADQANADRRKERQRRRTELRAKRRDQRSAALRSKGESMEIETEGQSGVDADESTDGENDLTHKATVASGAPAPEKPKPKASSKNADPFLISGSRVLEGVGRCVIVGVGEKSFYGRTLMSLRKENEPTPLQAKLNDLAELIAKLGGAAGLLMFIVLIIKYFVQFGRHEVSHEATKVVDNVVRIVITAVTIIVVAVPEGLPLAVTLSLAVATTRMLKDNCLVRVLASCETMGNATTICSDKTGTLTQNRMTVVSGCIGDQYQFSSYPPGTSAMQRRRARQPPSDGLVTDMTGRAVAPDKAVLPTLLETETRRQRRLRDRRQRHQRRRLGRMGSSGFSSSSAMTPLSDASPSVSGISDLSDFSDDEDLIIPTAELAEEAPHAIMSLCHDAIAVCSTAFIPADDSSSAPASHVAASNAKSPLWRRILGRTGKKGALASNEESSEANAQVSSADKFTGSKTETAMLSWSRDSGCPQLHAAAGRTMLSAACRCGRSAPSASP</sequence>
<feature type="region of interest" description="Disordered" evidence="8">
    <location>
        <begin position="1"/>
        <end position="37"/>
    </location>
</feature>
<accession>A0A1Y1WA75</accession>
<protein>
    <submittedName>
        <fullName evidence="12">Calcium ATPase</fullName>
    </submittedName>
</protein>
<evidence type="ECO:0000256" key="9">
    <source>
        <dbReference type="SAM" id="Phobius"/>
    </source>
</evidence>
<feature type="domain" description="Cation-transporting P-type ATPase N-terminal" evidence="11">
    <location>
        <begin position="126"/>
        <end position="167"/>
    </location>
</feature>
<feature type="transmembrane region" description="Helical" evidence="9">
    <location>
        <begin position="156"/>
        <end position="173"/>
    </location>
</feature>
<feature type="compositionally biased region" description="Low complexity" evidence="8">
    <location>
        <begin position="621"/>
        <end position="631"/>
    </location>
</feature>
<keyword evidence="5" id="KW-0460">Magnesium</keyword>
<feature type="region of interest" description="Disordered" evidence="8">
    <location>
        <begin position="723"/>
        <end position="744"/>
    </location>
</feature>
<feature type="domain" description="P-type ATPase A" evidence="10">
    <location>
        <begin position="226"/>
        <end position="410"/>
    </location>
</feature>
<dbReference type="PANTHER" id="PTHR24093">
    <property type="entry name" value="CATION TRANSPORTING ATPASE"/>
    <property type="match status" value="1"/>
</dbReference>
<dbReference type="Gene3D" id="1.20.1110.10">
    <property type="entry name" value="Calcium-transporting ATPase, transmembrane domain"/>
    <property type="match status" value="2"/>
</dbReference>
<dbReference type="PROSITE" id="PS00154">
    <property type="entry name" value="ATPASE_E1_E2"/>
    <property type="match status" value="1"/>
</dbReference>
<feature type="compositionally biased region" description="Basic residues" evidence="8">
    <location>
        <begin position="603"/>
        <end position="620"/>
    </location>
</feature>
<evidence type="ECO:0000256" key="1">
    <source>
        <dbReference type="ARBA" id="ARBA00004127"/>
    </source>
</evidence>
<evidence type="ECO:0000256" key="5">
    <source>
        <dbReference type="ARBA" id="ARBA00022842"/>
    </source>
</evidence>
<dbReference type="NCBIfam" id="TIGR01494">
    <property type="entry name" value="ATPase_P-type"/>
    <property type="match status" value="1"/>
</dbReference>